<dbReference type="InterPro" id="IPR014777">
    <property type="entry name" value="4pyrrole_Mease_sub1"/>
</dbReference>
<comment type="caution">
    <text evidence="9">The sequence shown here is derived from an EMBL/GenBank/DDBJ whole genome shotgun (WGS) entry which is preliminary data.</text>
</comment>
<accession>A0A4S5BI95</accession>
<evidence type="ECO:0000256" key="6">
    <source>
        <dbReference type="HAMAP-Rule" id="MF_01877"/>
    </source>
</evidence>
<keyword evidence="4 6" id="KW-0808">Transferase</keyword>
<dbReference type="NCBIfam" id="TIGR00096">
    <property type="entry name" value="16S rRNA (cytidine(1402)-2'-O)-methyltransferase"/>
    <property type="match status" value="1"/>
</dbReference>
<dbReference type="InterPro" id="IPR014776">
    <property type="entry name" value="4pyrrole_Mease_sub2"/>
</dbReference>
<feature type="domain" description="RsmI HTH" evidence="8">
    <location>
        <begin position="259"/>
        <end position="304"/>
    </location>
</feature>
<dbReference type="PANTHER" id="PTHR46111">
    <property type="entry name" value="RIBOSOMAL RNA SMALL SUBUNIT METHYLTRANSFERASE I"/>
    <property type="match status" value="1"/>
</dbReference>
<dbReference type="InterPro" id="IPR035996">
    <property type="entry name" value="4pyrrol_Methylase_sf"/>
</dbReference>
<dbReference type="InterPro" id="IPR018063">
    <property type="entry name" value="SAM_MeTrfase_RsmI_CS"/>
</dbReference>
<dbReference type="InterPro" id="IPR000878">
    <property type="entry name" value="4pyrrol_Mease"/>
</dbReference>
<reference evidence="9 10" key="1">
    <citation type="submission" date="2019-04" db="EMBL/GenBank/DDBJ databases">
        <title>Lampropedia sp YIM MLB12 draf genome.</title>
        <authorList>
            <person name="Wang Y.-X."/>
        </authorList>
    </citation>
    <scope>NUCLEOTIDE SEQUENCE [LARGE SCALE GENOMIC DNA]</scope>
    <source>
        <strain evidence="9 10">YIM MLB12</strain>
    </source>
</reference>
<keyword evidence="2 6" id="KW-0698">rRNA processing</keyword>
<dbReference type="CDD" id="cd11648">
    <property type="entry name" value="RsmI"/>
    <property type="match status" value="1"/>
</dbReference>
<dbReference type="InterPro" id="IPR008189">
    <property type="entry name" value="rRNA_ssu_MeTfrase_I"/>
</dbReference>
<dbReference type="InterPro" id="IPR053910">
    <property type="entry name" value="RsmI_HTH"/>
</dbReference>
<keyword evidence="1 6" id="KW-0963">Cytoplasm</keyword>
<dbReference type="GO" id="GO:0005737">
    <property type="term" value="C:cytoplasm"/>
    <property type="evidence" value="ECO:0007669"/>
    <property type="project" value="UniProtKB-SubCell"/>
</dbReference>
<sequence length="322" mass="34147">MTSSFTLALQAAHQAAASQHYPQAALYMVATPIGNLADISLRALHVLQMADAVACEDTRHTRQLLQAYGIDKPSNALIAAHQHNERGAAELIVQRLAQGQRIAYVSDAGTPGISDPGAILAEVVAQAGYRILPLPGASSVTAALSAAGLTGPNAHGYVFAGFLPAKGKVRQDAVAQLAAEPRAVVLLESPHRILDLAQALSVLQQRPITLAREITKQFEQIHTLPAQAAPTWLSEEAVRQKGEFVVIVHPQAAAEGQDSIPAEARQLLELLLTESMPVKSAVRVAAAYTQVPRNALYEAALALQQARNRDDLTGDDLTGEDA</sequence>
<keyword evidence="10" id="KW-1185">Reference proteome</keyword>
<evidence type="ECO:0000256" key="5">
    <source>
        <dbReference type="ARBA" id="ARBA00022691"/>
    </source>
</evidence>
<keyword evidence="3 6" id="KW-0489">Methyltransferase</keyword>
<name>A0A4S5BI95_9BURK</name>
<dbReference type="Pfam" id="PF23016">
    <property type="entry name" value="RsmI_C"/>
    <property type="match status" value="1"/>
</dbReference>
<dbReference type="Gene3D" id="3.40.1010.10">
    <property type="entry name" value="Cobalt-precorrin-4 Transmethylase, Domain 1"/>
    <property type="match status" value="1"/>
</dbReference>
<evidence type="ECO:0000256" key="2">
    <source>
        <dbReference type="ARBA" id="ARBA00022552"/>
    </source>
</evidence>
<dbReference type="RefSeq" id="WP_136407079.1">
    <property type="nucleotide sequence ID" value="NZ_SSWX01000017.1"/>
</dbReference>
<evidence type="ECO:0000259" key="7">
    <source>
        <dbReference type="Pfam" id="PF00590"/>
    </source>
</evidence>
<comment type="catalytic activity">
    <reaction evidence="6">
        <text>cytidine(1402) in 16S rRNA + S-adenosyl-L-methionine = 2'-O-methylcytidine(1402) in 16S rRNA + S-adenosyl-L-homocysteine + H(+)</text>
        <dbReference type="Rhea" id="RHEA:42924"/>
        <dbReference type="Rhea" id="RHEA-COMP:10285"/>
        <dbReference type="Rhea" id="RHEA-COMP:10286"/>
        <dbReference type="ChEBI" id="CHEBI:15378"/>
        <dbReference type="ChEBI" id="CHEBI:57856"/>
        <dbReference type="ChEBI" id="CHEBI:59789"/>
        <dbReference type="ChEBI" id="CHEBI:74495"/>
        <dbReference type="ChEBI" id="CHEBI:82748"/>
        <dbReference type="EC" id="2.1.1.198"/>
    </reaction>
</comment>
<organism evidence="9 10">
    <name type="scientific">Lampropedia aestuarii</name>
    <dbReference type="NCBI Taxonomy" id="2562762"/>
    <lineage>
        <taxon>Bacteria</taxon>
        <taxon>Pseudomonadati</taxon>
        <taxon>Pseudomonadota</taxon>
        <taxon>Betaproteobacteria</taxon>
        <taxon>Burkholderiales</taxon>
        <taxon>Comamonadaceae</taxon>
        <taxon>Lampropedia</taxon>
    </lineage>
</organism>
<comment type="similarity">
    <text evidence="6">Belongs to the methyltransferase superfamily. RsmI family.</text>
</comment>
<evidence type="ECO:0000256" key="4">
    <source>
        <dbReference type="ARBA" id="ARBA00022679"/>
    </source>
</evidence>
<protein>
    <recommendedName>
        <fullName evidence="6">Ribosomal RNA small subunit methyltransferase I</fullName>
        <ecNumber evidence="6">2.1.1.198</ecNumber>
    </recommendedName>
    <alternativeName>
        <fullName evidence="6">16S rRNA 2'-O-ribose C1402 methyltransferase</fullName>
    </alternativeName>
    <alternativeName>
        <fullName evidence="6">rRNA (cytidine-2'-O-)-methyltransferase RsmI</fullName>
    </alternativeName>
</protein>
<dbReference type="PIRSF" id="PIRSF005917">
    <property type="entry name" value="MTase_YraL"/>
    <property type="match status" value="1"/>
</dbReference>
<dbReference type="GO" id="GO:0070677">
    <property type="term" value="F:rRNA (cytosine-2'-O-)-methyltransferase activity"/>
    <property type="evidence" value="ECO:0007669"/>
    <property type="project" value="UniProtKB-UniRule"/>
</dbReference>
<dbReference type="Gene3D" id="3.30.950.10">
    <property type="entry name" value="Methyltransferase, Cobalt-precorrin-4 Transmethylase, Domain 2"/>
    <property type="match status" value="1"/>
</dbReference>
<comment type="subcellular location">
    <subcellularLocation>
        <location evidence="6">Cytoplasm</location>
    </subcellularLocation>
</comment>
<proteinExistence type="inferred from homology"/>
<evidence type="ECO:0000256" key="1">
    <source>
        <dbReference type="ARBA" id="ARBA00022490"/>
    </source>
</evidence>
<dbReference type="FunFam" id="3.40.1010.10:FF:000007">
    <property type="entry name" value="Ribosomal RNA small subunit methyltransferase I"/>
    <property type="match status" value="1"/>
</dbReference>
<comment type="function">
    <text evidence="6">Catalyzes the 2'-O-methylation of the ribose of cytidine 1402 (C1402) in 16S rRNA.</text>
</comment>
<dbReference type="PANTHER" id="PTHR46111:SF1">
    <property type="entry name" value="RIBOSOMAL RNA SMALL SUBUNIT METHYLTRANSFERASE I"/>
    <property type="match status" value="1"/>
</dbReference>
<dbReference type="EC" id="2.1.1.198" evidence="6"/>
<dbReference type="PROSITE" id="PS01296">
    <property type="entry name" value="RSMI"/>
    <property type="match status" value="1"/>
</dbReference>
<evidence type="ECO:0000259" key="8">
    <source>
        <dbReference type="Pfam" id="PF23016"/>
    </source>
</evidence>
<evidence type="ECO:0000313" key="9">
    <source>
        <dbReference type="EMBL" id="THJ32134.1"/>
    </source>
</evidence>
<dbReference type="HAMAP" id="MF_01877">
    <property type="entry name" value="16SrRNA_methyltr_I"/>
    <property type="match status" value="1"/>
</dbReference>
<evidence type="ECO:0000313" key="10">
    <source>
        <dbReference type="Proteomes" id="UP000306236"/>
    </source>
</evidence>
<dbReference type="AlphaFoldDB" id="A0A4S5BI95"/>
<evidence type="ECO:0000256" key="3">
    <source>
        <dbReference type="ARBA" id="ARBA00022603"/>
    </source>
</evidence>
<dbReference type="EMBL" id="SSWX01000017">
    <property type="protein sequence ID" value="THJ32134.1"/>
    <property type="molecule type" value="Genomic_DNA"/>
</dbReference>
<keyword evidence="5 6" id="KW-0949">S-adenosyl-L-methionine</keyword>
<dbReference type="OrthoDB" id="9809084at2"/>
<feature type="domain" description="Tetrapyrrole methylase" evidence="7">
    <location>
        <begin position="26"/>
        <end position="227"/>
    </location>
</feature>
<gene>
    <name evidence="6 9" type="primary">rsmI</name>
    <name evidence="9" type="ORF">E8K88_12845</name>
</gene>
<dbReference type="Pfam" id="PF00590">
    <property type="entry name" value="TP_methylase"/>
    <property type="match status" value="1"/>
</dbReference>
<dbReference type="SUPFAM" id="SSF53790">
    <property type="entry name" value="Tetrapyrrole methylase"/>
    <property type="match status" value="1"/>
</dbReference>
<dbReference type="Proteomes" id="UP000306236">
    <property type="component" value="Unassembled WGS sequence"/>
</dbReference>